<sequence>MVNSATGLVCARWDICFRRIKDTRQKGREKASEDSDEEVFAEISVNHKGTKSQEDFISTVSESASKLFGHSLALVKDILSKGDVSSLLLVLGGISLLRNKMWAFNQVLNKAFDQIYAQYCRLLDSVCEQVLEYISAMVSTTVLHDPASQDWNGPREFHEGERISHCIRMWGFVLKGYKTDLWATLPPKTAQKMYASIFDESLGILPKASPPVSRDIFFMLSTICDALNHIGGVSLNRILLLGMGLPHPQNRILRSIRNKAWTLHQCITTVGAPFEYLKAFLMEGSRKNSHGLKSEMWFLRFWKNDSDPIAILVRTISSHPEPLWPLIVQALFCRNKVLSFTILEGIGDYVPSDEESQHEWIVVAFSVTIP</sequence>
<keyword evidence="2" id="KW-1185">Reference proteome</keyword>
<accession>A0A7T8KAF4</accession>
<name>A0A7T8KAF4_CALRO</name>
<gene>
    <name evidence="1" type="ORF">FKW44_012579</name>
</gene>
<protein>
    <submittedName>
        <fullName evidence="1">Uncharacterized protein</fullName>
    </submittedName>
</protein>
<feature type="non-terminal residue" evidence="1">
    <location>
        <position position="370"/>
    </location>
</feature>
<dbReference type="PANTHER" id="PTHR33960">
    <property type="entry name" value="SIMILAR TO KIAA0825 PROTEIN"/>
    <property type="match status" value="1"/>
</dbReference>
<evidence type="ECO:0000313" key="2">
    <source>
        <dbReference type="Proteomes" id="UP000595437"/>
    </source>
</evidence>
<dbReference type="InterPro" id="IPR027993">
    <property type="entry name" value="DUF4495"/>
</dbReference>
<dbReference type="EMBL" id="CP045897">
    <property type="protein sequence ID" value="QQP51266.1"/>
    <property type="molecule type" value="Genomic_DNA"/>
</dbReference>
<evidence type="ECO:0000313" key="1">
    <source>
        <dbReference type="EMBL" id="QQP51266.1"/>
    </source>
</evidence>
<reference evidence="2" key="1">
    <citation type="submission" date="2021-01" db="EMBL/GenBank/DDBJ databases">
        <title>Caligus Genome Assembly.</title>
        <authorList>
            <person name="Gallardo-Escarate C."/>
        </authorList>
    </citation>
    <scope>NUCLEOTIDE SEQUENCE [LARGE SCALE GENOMIC DNA]</scope>
</reference>
<dbReference type="PANTHER" id="PTHR33960:SF1">
    <property type="entry name" value="SIMILAR TO KIAA0825 PROTEIN"/>
    <property type="match status" value="1"/>
</dbReference>
<dbReference type="Proteomes" id="UP000595437">
    <property type="component" value="Chromosome 8"/>
</dbReference>
<proteinExistence type="predicted"/>
<dbReference type="OrthoDB" id="10007406at2759"/>
<dbReference type="AlphaFoldDB" id="A0A7T8KAF4"/>
<dbReference type="Pfam" id="PF14906">
    <property type="entry name" value="DUF4495"/>
    <property type="match status" value="1"/>
</dbReference>
<organism evidence="1 2">
    <name type="scientific">Caligus rogercresseyi</name>
    <name type="common">Sea louse</name>
    <dbReference type="NCBI Taxonomy" id="217165"/>
    <lineage>
        <taxon>Eukaryota</taxon>
        <taxon>Metazoa</taxon>
        <taxon>Ecdysozoa</taxon>
        <taxon>Arthropoda</taxon>
        <taxon>Crustacea</taxon>
        <taxon>Multicrustacea</taxon>
        <taxon>Hexanauplia</taxon>
        <taxon>Copepoda</taxon>
        <taxon>Siphonostomatoida</taxon>
        <taxon>Caligidae</taxon>
        <taxon>Caligus</taxon>
    </lineage>
</organism>